<dbReference type="InterPro" id="IPR040570">
    <property type="entry name" value="LAL_C2"/>
</dbReference>
<dbReference type="PROSITE" id="PS50975">
    <property type="entry name" value="ATP_GRASP"/>
    <property type="match status" value="1"/>
</dbReference>
<evidence type="ECO:0000259" key="5">
    <source>
        <dbReference type="PROSITE" id="PS50975"/>
    </source>
</evidence>
<dbReference type="RefSeq" id="WP_070101893.1">
    <property type="nucleotide sequence ID" value="NZ_CP113514.1"/>
</dbReference>
<organism evidence="6 7">
    <name type="scientific">Bacteroides ovatus</name>
    <dbReference type="NCBI Taxonomy" id="28116"/>
    <lineage>
        <taxon>Bacteria</taxon>
        <taxon>Pseudomonadati</taxon>
        <taxon>Bacteroidota</taxon>
        <taxon>Bacteroidia</taxon>
        <taxon>Bacteroidales</taxon>
        <taxon>Bacteroidaceae</taxon>
        <taxon>Bacteroides</taxon>
    </lineage>
</organism>
<keyword evidence="1" id="KW-0436">Ligase</keyword>
<gene>
    <name evidence="6" type="ORF">F3B53_15845</name>
</gene>
<dbReference type="SUPFAM" id="SSF56059">
    <property type="entry name" value="Glutathione synthetase ATP-binding domain-like"/>
    <property type="match status" value="1"/>
</dbReference>
<sequence>MKKLLIIGASILQLPAIKKAKENGYYTIVADFNPNAIGIPYADEFRCVSTINVEGITKLAEEIKPDGIMTLATDMPMRALAAATSKLGLPGITFDTAIKSTDKGEMIKAFEEHGVEHPWYYIVDNEEQFNAIVEKVTYPCVMKPTDNAGNRGVCYVASKEELLQEYVYSHENSRSGHVIIEEYMAGEEVSVEIVVYKGEVHILAVTDKSTLGKPYFVEIGHAEQSQKSTETVAAIKDLAIRAVKAVGIDNSPAHVEIMVTKDGPKMVELGSRMGGGCITTHLVPLSTGIDMIKSVMDLALGLEPDLEPKLDKGSALRHIVGIEGVIESIEGLDEARQVPGVFEVTMLKNVGEECHYFKNGADRIGYVIAQGKDTAEAIAICEEAIKKINIKTK</sequence>
<evidence type="ECO:0000256" key="3">
    <source>
        <dbReference type="ARBA" id="ARBA00022840"/>
    </source>
</evidence>
<evidence type="ECO:0000256" key="2">
    <source>
        <dbReference type="ARBA" id="ARBA00022741"/>
    </source>
</evidence>
<comment type="caution">
    <text evidence="6">The sequence shown here is derived from an EMBL/GenBank/DDBJ whole genome shotgun (WGS) entry which is preliminary data.</text>
</comment>
<dbReference type="Gene3D" id="3.30.1490.20">
    <property type="entry name" value="ATP-grasp fold, A domain"/>
    <property type="match status" value="1"/>
</dbReference>
<dbReference type="InterPro" id="IPR011761">
    <property type="entry name" value="ATP-grasp"/>
</dbReference>
<dbReference type="GO" id="GO:0016874">
    <property type="term" value="F:ligase activity"/>
    <property type="evidence" value="ECO:0007669"/>
    <property type="project" value="UniProtKB-KW"/>
</dbReference>
<dbReference type="PANTHER" id="PTHR43585:SF2">
    <property type="entry name" value="ATP-GRASP ENZYME FSQD"/>
    <property type="match status" value="1"/>
</dbReference>
<keyword evidence="3 4" id="KW-0067">ATP-binding</keyword>
<dbReference type="PANTHER" id="PTHR43585">
    <property type="entry name" value="FUMIPYRROLE BIOSYNTHESIS PROTEIN C"/>
    <property type="match status" value="1"/>
</dbReference>
<dbReference type="AlphaFoldDB" id="A0A6A1XH22"/>
<evidence type="ECO:0000313" key="7">
    <source>
        <dbReference type="Proteomes" id="UP000375690"/>
    </source>
</evidence>
<dbReference type="EMBL" id="VWFC01000019">
    <property type="protein sequence ID" value="KAB1324960.1"/>
    <property type="molecule type" value="Genomic_DNA"/>
</dbReference>
<accession>A0A6A1XH22</accession>
<evidence type="ECO:0000313" key="6">
    <source>
        <dbReference type="EMBL" id="KAB1324960.1"/>
    </source>
</evidence>
<evidence type="ECO:0000256" key="4">
    <source>
        <dbReference type="PROSITE-ProRule" id="PRU00409"/>
    </source>
</evidence>
<dbReference type="SUPFAM" id="SSF52440">
    <property type="entry name" value="PreATP-grasp domain"/>
    <property type="match status" value="1"/>
</dbReference>
<dbReference type="InterPro" id="IPR013815">
    <property type="entry name" value="ATP_grasp_subdomain_1"/>
</dbReference>
<dbReference type="Pfam" id="PF13535">
    <property type="entry name" value="ATP-grasp_4"/>
    <property type="match status" value="1"/>
</dbReference>
<dbReference type="InterPro" id="IPR016185">
    <property type="entry name" value="PreATP-grasp_dom_sf"/>
</dbReference>
<feature type="domain" description="ATP-grasp" evidence="5">
    <location>
        <begin position="107"/>
        <end position="300"/>
    </location>
</feature>
<proteinExistence type="predicted"/>
<protein>
    <submittedName>
        <fullName evidence="6">ATP-grasp domain-containing protein</fullName>
    </submittedName>
</protein>
<dbReference type="Pfam" id="PF18603">
    <property type="entry name" value="LAL_C2"/>
    <property type="match status" value="1"/>
</dbReference>
<dbReference type="SMART" id="SM01209">
    <property type="entry name" value="GARS_A"/>
    <property type="match status" value="1"/>
</dbReference>
<dbReference type="GO" id="GO:0046872">
    <property type="term" value="F:metal ion binding"/>
    <property type="evidence" value="ECO:0007669"/>
    <property type="project" value="InterPro"/>
</dbReference>
<dbReference type="GO" id="GO:0005524">
    <property type="term" value="F:ATP binding"/>
    <property type="evidence" value="ECO:0007669"/>
    <property type="project" value="UniProtKB-UniRule"/>
</dbReference>
<dbReference type="Gene3D" id="3.40.50.20">
    <property type="match status" value="1"/>
</dbReference>
<dbReference type="Proteomes" id="UP000375690">
    <property type="component" value="Unassembled WGS sequence"/>
</dbReference>
<keyword evidence="2 4" id="KW-0547">Nucleotide-binding</keyword>
<evidence type="ECO:0000256" key="1">
    <source>
        <dbReference type="ARBA" id="ARBA00022598"/>
    </source>
</evidence>
<dbReference type="InterPro" id="IPR052032">
    <property type="entry name" value="ATP-dep_AA_Ligase"/>
</dbReference>
<name>A0A6A1XH22_BACOV</name>
<reference evidence="6 7" key="1">
    <citation type="journal article" date="2019" name="Nat. Med.">
        <title>A library of human gut bacterial isolates paired with longitudinal multiomics data enables mechanistic microbiome research.</title>
        <authorList>
            <person name="Poyet M."/>
            <person name="Groussin M."/>
            <person name="Gibbons S.M."/>
            <person name="Avila-Pacheco J."/>
            <person name="Jiang X."/>
            <person name="Kearney S.M."/>
            <person name="Perrotta A.R."/>
            <person name="Berdy B."/>
            <person name="Zhao S."/>
            <person name="Lieberman T.D."/>
            <person name="Swanson P.K."/>
            <person name="Smith M."/>
            <person name="Roesemann S."/>
            <person name="Alexander J.E."/>
            <person name="Rich S.A."/>
            <person name="Livny J."/>
            <person name="Vlamakis H."/>
            <person name="Clish C."/>
            <person name="Bullock K."/>
            <person name="Deik A."/>
            <person name="Scott J."/>
            <person name="Pierce K.A."/>
            <person name="Xavier R.J."/>
            <person name="Alm E.J."/>
        </authorList>
    </citation>
    <scope>NUCLEOTIDE SEQUENCE [LARGE SCALE GENOMIC DNA]</scope>
    <source>
        <strain evidence="6 7">BIOML-A2</strain>
    </source>
</reference>
<dbReference type="Gene3D" id="3.30.470.20">
    <property type="entry name" value="ATP-grasp fold, B domain"/>
    <property type="match status" value="1"/>
</dbReference>